<dbReference type="GO" id="GO:0004674">
    <property type="term" value="F:protein serine/threonine kinase activity"/>
    <property type="evidence" value="ECO:0007669"/>
    <property type="project" value="TreeGrafter"/>
</dbReference>
<dbReference type="Proteomes" id="UP000266861">
    <property type="component" value="Unassembled WGS sequence"/>
</dbReference>
<organism evidence="2 3">
    <name type="scientific">Diversispora epigaea</name>
    <dbReference type="NCBI Taxonomy" id="1348612"/>
    <lineage>
        <taxon>Eukaryota</taxon>
        <taxon>Fungi</taxon>
        <taxon>Fungi incertae sedis</taxon>
        <taxon>Mucoromycota</taxon>
        <taxon>Glomeromycotina</taxon>
        <taxon>Glomeromycetes</taxon>
        <taxon>Diversisporales</taxon>
        <taxon>Diversisporaceae</taxon>
        <taxon>Diversispora</taxon>
    </lineage>
</organism>
<dbReference type="Gene3D" id="1.10.510.10">
    <property type="entry name" value="Transferase(Phosphotransferase) domain 1"/>
    <property type="match status" value="2"/>
</dbReference>
<dbReference type="GO" id="GO:0005524">
    <property type="term" value="F:ATP binding"/>
    <property type="evidence" value="ECO:0007669"/>
    <property type="project" value="InterPro"/>
</dbReference>
<proteinExistence type="predicted"/>
<evidence type="ECO:0000313" key="3">
    <source>
        <dbReference type="Proteomes" id="UP000266861"/>
    </source>
</evidence>
<protein>
    <recommendedName>
        <fullName evidence="1">Protein kinase domain-containing protein</fullName>
    </recommendedName>
</protein>
<keyword evidence="3" id="KW-1185">Reference proteome</keyword>
<dbReference type="EMBL" id="PQFF01000019">
    <property type="protein sequence ID" value="RHZ88727.1"/>
    <property type="molecule type" value="Genomic_DNA"/>
</dbReference>
<dbReference type="AlphaFoldDB" id="A0A397JM80"/>
<evidence type="ECO:0000259" key="1">
    <source>
        <dbReference type="PROSITE" id="PS50011"/>
    </source>
</evidence>
<dbReference type="STRING" id="1348612.A0A397JM80"/>
<dbReference type="Pfam" id="PF07714">
    <property type="entry name" value="PK_Tyr_Ser-Thr"/>
    <property type="match status" value="1"/>
</dbReference>
<dbReference type="PANTHER" id="PTHR44329">
    <property type="entry name" value="SERINE/THREONINE-PROTEIN KINASE TNNI3K-RELATED"/>
    <property type="match status" value="1"/>
</dbReference>
<reference evidence="2 3" key="1">
    <citation type="submission" date="2018-08" db="EMBL/GenBank/DDBJ databases">
        <title>Genome and evolution of the arbuscular mycorrhizal fungus Diversispora epigaea (formerly Glomus versiforme) and its bacterial endosymbionts.</title>
        <authorList>
            <person name="Sun X."/>
            <person name="Fei Z."/>
            <person name="Harrison M."/>
        </authorList>
    </citation>
    <scope>NUCLEOTIDE SEQUENCE [LARGE SCALE GENOMIC DNA]</scope>
    <source>
        <strain evidence="2 3">IT104</strain>
    </source>
</reference>
<comment type="caution">
    <text evidence="2">The sequence shown here is derived from an EMBL/GenBank/DDBJ whole genome shotgun (WGS) entry which is preliminary data.</text>
</comment>
<sequence length="502" mass="59707">MVLCQECNREYTWHNWCKPCNSEHFKNNFDKWTSGNEKVDKFIRDAQLNADSFWAALIEWIPYSRFKDIMKIAKGGFGTIYFARWIGGRIKKWDIENQRWKRCGRHKVVLKKFENFGNLDEEFLNVLTIHLKAMDIINGPIRIYGVTKDPETNKYMMVLAYMPDGNIRDYLKNYFHFINWKDRWIGGRIKKWDIENQRWKRCGRHKVVLKKFENFGNLDEEFLNVLTIHLKAMDIINGPIRIYGVTKDPETNKYMMVLAYMPDGNIRDYLKNYFHFINWKDSSFINFSNLYISDFGLSKIAGQSLENSNNRNLIGVLPYIAPEVLCGEEYTKAADVYSFGIIVYEFITGFAPYYDVPHDINLARQICNGLRPKIPFHTPKLITGIIMRCWDARVIHRPTFEELYDELDKYHVDYKENNYKNNNEITIQIDNSENFPKNESKKKGRLWKWIRGDSESTITTPYNYRTHSEAIYTSRILNYSNLPEPKNEENFEKELEEITKHI</sequence>
<dbReference type="InterPro" id="IPR000719">
    <property type="entry name" value="Prot_kinase_dom"/>
</dbReference>
<dbReference type="InterPro" id="IPR011009">
    <property type="entry name" value="Kinase-like_dom_sf"/>
</dbReference>
<dbReference type="SUPFAM" id="SSF56112">
    <property type="entry name" value="Protein kinase-like (PK-like)"/>
    <property type="match status" value="2"/>
</dbReference>
<accession>A0A397JM80</accession>
<gene>
    <name evidence="2" type="ORF">Glove_21g182</name>
</gene>
<dbReference type="PROSITE" id="PS50011">
    <property type="entry name" value="PROTEIN_KINASE_DOM"/>
    <property type="match status" value="1"/>
</dbReference>
<name>A0A397JM80_9GLOM</name>
<dbReference type="InterPro" id="IPR001245">
    <property type="entry name" value="Ser-Thr/Tyr_kinase_cat_dom"/>
</dbReference>
<dbReference type="InterPro" id="IPR051681">
    <property type="entry name" value="Ser/Thr_Kinases-Pseudokinases"/>
</dbReference>
<feature type="domain" description="Protein kinase" evidence="1">
    <location>
        <begin position="66"/>
        <end position="414"/>
    </location>
</feature>
<evidence type="ECO:0000313" key="2">
    <source>
        <dbReference type="EMBL" id="RHZ88727.1"/>
    </source>
</evidence>